<name>A0A3G2KD79_9CAUD</name>
<dbReference type="GeneID" id="55006398"/>
<accession>A0A3G2KD79</accession>
<evidence type="ECO:0000313" key="2">
    <source>
        <dbReference type="Proteomes" id="UP000281790"/>
    </source>
</evidence>
<dbReference type="Proteomes" id="UP000281790">
    <property type="component" value="Segment"/>
</dbReference>
<dbReference type="EMBL" id="MH834596">
    <property type="protein sequence ID" value="AYN56933.1"/>
    <property type="molecule type" value="Genomic_DNA"/>
</dbReference>
<organism evidence="1 2">
    <name type="scientific">Microbacterium phage Armstrong</name>
    <dbReference type="NCBI Taxonomy" id="2419971"/>
    <lineage>
        <taxon>Viruses</taxon>
        <taxon>Duplodnaviria</taxon>
        <taxon>Heunggongvirae</taxon>
        <taxon>Uroviricota</taxon>
        <taxon>Caudoviricetes</taxon>
        <taxon>Armstrongvirus</taxon>
        <taxon>Armstrongvirus armstrong</taxon>
    </lineage>
</organism>
<proteinExistence type="predicted"/>
<dbReference type="RefSeq" id="YP_009815182.1">
    <property type="nucleotide sequence ID" value="NC_048090.1"/>
</dbReference>
<keyword evidence="2" id="KW-1185">Reference proteome</keyword>
<protein>
    <submittedName>
        <fullName evidence="1">Uncharacterized protein</fullName>
    </submittedName>
</protein>
<dbReference type="KEGG" id="vg:55006398"/>
<sequence length="104" mass="11361">MTDFTFPHDAKAGQVGTHSAYFNGCRCTPCSEAGARHRLEGNHEAYEAGRTRKPPLFIKGDRTVAFDSTDPRHGTMTGYTTGCRCPKCYQAGVDYRAARKAANA</sequence>
<evidence type="ECO:0000313" key="1">
    <source>
        <dbReference type="EMBL" id="AYN56933.1"/>
    </source>
</evidence>
<reference evidence="1 2" key="1">
    <citation type="submission" date="2018-09" db="EMBL/GenBank/DDBJ databases">
        <authorList>
            <person name="Kukan E.N."/>
            <person name="Stoner T.H."/>
            <person name="Garlena R.A."/>
            <person name="Russell D.A."/>
            <person name="Pope W.H."/>
            <person name="Jacobs-Sera D."/>
            <person name="Hatfull G.F."/>
        </authorList>
    </citation>
    <scope>NUCLEOTIDE SEQUENCE [LARGE SCALE GENOMIC DNA]</scope>
</reference>
<gene>
    <name evidence="1" type="primary">48</name>
    <name evidence="1" type="ORF">PBI_ARMSTRONG_48</name>
</gene>